<keyword evidence="2" id="KW-1185">Reference proteome</keyword>
<dbReference type="InParanoid" id="A0A2P5EQY5"/>
<dbReference type="AlphaFoldDB" id="A0A2P5EQY5"/>
<evidence type="ECO:0000313" key="1">
    <source>
        <dbReference type="EMBL" id="PON87968.1"/>
    </source>
</evidence>
<reference evidence="2" key="1">
    <citation type="submission" date="2016-06" db="EMBL/GenBank/DDBJ databases">
        <title>Parallel loss of symbiosis genes in relatives of nitrogen-fixing non-legume Parasponia.</title>
        <authorList>
            <person name="Van Velzen R."/>
            <person name="Holmer R."/>
            <person name="Bu F."/>
            <person name="Rutten L."/>
            <person name="Van Zeijl A."/>
            <person name="Liu W."/>
            <person name="Santuari L."/>
            <person name="Cao Q."/>
            <person name="Sharma T."/>
            <person name="Shen D."/>
            <person name="Roswanjaya Y."/>
            <person name="Wardhani T."/>
            <person name="Kalhor M.S."/>
            <person name="Jansen J."/>
            <person name="Van den Hoogen J."/>
            <person name="Gungor B."/>
            <person name="Hartog M."/>
            <person name="Hontelez J."/>
            <person name="Verver J."/>
            <person name="Yang W.-C."/>
            <person name="Schijlen E."/>
            <person name="Repin R."/>
            <person name="Schilthuizen M."/>
            <person name="Schranz E."/>
            <person name="Heidstra R."/>
            <person name="Miyata K."/>
            <person name="Fedorova E."/>
            <person name="Kohlen W."/>
            <person name="Bisseling T."/>
            <person name="Smit S."/>
            <person name="Geurts R."/>
        </authorList>
    </citation>
    <scope>NUCLEOTIDE SEQUENCE [LARGE SCALE GENOMIC DNA]</scope>
    <source>
        <strain evidence="2">cv. RG33-2</strain>
    </source>
</reference>
<gene>
    <name evidence="1" type="ORF">TorRG33x02_161700</name>
</gene>
<protein>
    <submittedName>
        <fullName evidence="1">Uncharacterized protein</fullName>
    </submittedName>
</protein>
<dbReference type="OrthoDB" id="10417481at2759"/>
<evidence type="ECO:0000313" key="2">
    <source>
        <dbReference type="Proteomes" id="UP000237000"/>
    </source>
</evidence>
<sequence length="64" mass="7226">MNTPSLASFRYSSSSMSKISMNAPNLLDADIQVLVECERKTYDMEWYISLINFLSGLNGAKNRC</sequence>
<accession>A0A2P5EQY5</accession>
<dbReference type="Proteomes" id="UP000237000">
    <property type="component" value="Unassembled WGS sequence"/>
</dbReference>
<name>A0A2P5EQY5_TREOI</name>
<dbReference type="EMBL" id="JXTC01000110">
    <property type="protein sequence ID" value="PON87968.1"/>
    <property type="molecule type" value="Genomic_DNA"/>
</dbReference>
<organism evidence="1 2">
    <name type="scientific">Trema orientale</name>
    <name type="common">Charcoal tree</name>
    <name type="synonym">Celtis orientalis</name>
    <dbReference type="NCBI Taxonomy" id="63057"/>
    <lineage>
        <taxon>Eukaryota</taxon>
        <taxon>Viridiplantae</taxon>
        <taxon>Streptophyta</taxon>
        <taxon>Embryophyta</taxon>
        <taxon>Tracheophyta</taxon>
        <taxon>Spermatophyta</taxon>
        <taxon>Magnoliopsida</taxon>
        <taxon>eudicotyledons</taxon>
        <taxon>Gunneridae</taxon>
        <taxon>Pentapetalae</taxon>
        <taxon>rosids</taxon>
        <taxon>fabids</taxon>
        <taxon>Rosales</taxon>
        <taxon>Cannabaceae</taxon>
        <taxon>Trema</taxon>
    </lineage>
</organism>
<comment type="caution">
    <text evidence="1">The sequence shown here is derived from an EMBL/GenBank/DDBJ whole genome shotgun (WGS) entry which is preliminary data.</text>
</comment>
<proteinExistence type="predicted"/>